<dbReference type="InterPro" id="IPR002646">
    <property type="entry name" value="PolA_pol_head_dom"/>
</dbReference>
<dbReference type="HOGENOM" id="CLU_015961_3_1_12"/>
<dbReference type="Pfam" id="PF01743">
    <property type="entry name" value="PolyA_pol"/>
    <property type="match status" value="1"/>
</dbReference>
<evidence type="ECO:0000259" key="12">
    <source>
        <dbReference type="Pfam" id="PF13735"/>
    </source>
</evidence>
<evidence type="ECO:0000313" key="13">
    <source>
        <dbReference type="EMBL" id="AEF80876.1"/>
    </source>
</evidence>
<evidence type="ECO:0000256" key="3">
    <source>
        <dbReference type="ARBA" id="ARBA00022694"/>
    </source>
</evidence>
<dbReference type="GO" id="GO:0046872">
    <property type="term" value="F:metal ion binding"/>
    <property type="evidence" value="ECO:0007669"/>
    <property type="project" value="UniProtKB-KW"/>
</dbReference>
<evidence type="ECO:0000256" key="9">
    <source>
        <dbReference type="RuleBase" id="RU003953"/>
    </source>
</evidence>
<dbReference type="AlphaFoldDB" id="F5Y8J3"/>
<dbReference type="GO" id="GO:0000049">
    <property type="term" value="F:tRNA binding"/>
    <property type="evidence" value="ECO:0007669"/>
    <property type="project" value="TreeGrafter"/>
</dbReference>
<keyword evidence="7" id="KW-0460">Magnesium</keyword>
<dbReference type="InParanoid" id="F5Y8J3"/>
<evidence type="ECO:0000256" key="1">
    <source>
        <dbReference type="ARBA" id="ARBA00001946"/>
    </source>
</evidence>
<keyword evidence="8 9" id="KW-0694">RNA-binding</keyword>
<proteinExistence type="inferred from homology"/>
<dbReference type="PANTHER" id="PTHR46173:SF1">
    <property type="entry name" value="CCA TRNA NUCLEOTIDYLTRANSFERASE 1, MITOCHONDRIAL"/>
    <property type="match status" value="1"/>
</dbReference>
<dbReference type="Gene3D" id="3.30.460.10">
    <property type="entry name" value="Beta Polymerase, domain 2"/>
    <property type="match status" value="1"/>
</dbReference>
<feature type="domain" description="Poly A polymerase head" evidence="10">
    <location>
        <begin position="21"/>
        <end position="153"/>
    </location>
</feature>
<reference evidence="14" key="1">
    <citation type="submission" date="2009-12" db="EMBL/GenBank/DDBJ databases">
        <title>Complete sequence of Treponema azotonutricium strain ZAS-9.</title>
        <authorList>
            <person name="Tetu S.G."/>
            <person name="Matson E."/>
            <person name="Ren Q."/>
            <person name="Seshadri R."/>
            <person name="Elbourne L."/>
            <person name="Hassan K.A."/>
            <person name="Durkin A."/>
            <person name="Radune D."/>
            <person name="Mohamoud Y."/>
            <person name="Shay R."/>
            <person name="Jin S."/>
            <person name="Zhang X."/>
            <person name="Lucey K."/>
            <person name="Ballor N.R."/>
            <person name="Ottesen E."/>
            <person name="Rosenthal R."/>
            <person name="Allen A."/>
            <person name="Leadbetter J.R."/>
            <person name="Paulsen I.T."/>
        </authorList>
    </citation>
    <scope>NUCLEOTIDE SEQUENCE [LARGE SCALE GENOMIC DNA]</scope>
    <source>
        <strain evidence="14">ATCC BAA-888 / DSM 13862 / ZAS-9</strain>
    </source>
</reference>
<keyword evidence="4 13" id="KW-0548">Nucleotidyltransferase</keyword>
<organism evidence="13 14">
    <name type="scientific">Leadbettera azotonutricia (strain ATCC BAA-888 / DSM 13862 / ZAS-9)</name>
    <name type="common">Treponema azotonutricium</name>
    <dbReference type="NCBI Taxonomy" id="545695"/>
    <lineage>
        <taxon>Bacteria</taxon>
        <taxon>Pseudomonadati</taxon>
        <taxon>Spirochaetota</taxon>
        <taxon>Spirochaetia</taxon>
        <taxon>Spirochaetales</taxon>
        <taxon>Breznakiellaceae</taxon>
        <taxon>Leadbettera</taxon>
    </lineage>
</organism>
<dbReference type="eggNOG" id="COG0617">
    <property type="taxonomic scope" value="Bacteria"/>
</dbReference>
<dbReference type="GO" id="GO:0008033">
    <property type="term" value="P:tRNA processing"/>
    <property type="evidence" value="ECO:0007669"/>
    <property type="project" value="UniProtKB-KW"/>
</dbReference>
<dbReference type="InterPro" id="IPR003607">
    <property type="entry name" value="HD/PDEase_dom"/>
</dbReference>
<dbReference type="EMBL" id="CP001841">
    <property type="protein sequence ID" value="AEF80876.1"/>
    <property type="molecule type" value="Genomic_DNA"/>
</dbReference>
<keyword evidence="6" id="KW-0547">Nucleotide-binding</keyword>
<dbReference type="KEGG" id="taz:TREAZ_3326"/>
<evidence type="ECO:0000256" key="8">
    <source>
        <dbReference type="ARBA" id="ARBA00022884"/>
    </source>
</evidence>
<dbReference type="STRING" id="545695.TREAZ_3326"/>
<evidence type="ECO:0000259" key="10">
    <source>
        <dbReference type="Pfam" id="PF01743"/>
    </source>
</evidence>
<accession>F5Y8J3</accession>
<feature type="domain" description="CCA-adding enzyme C-terminal" evidence="12">
    <location>
        <begin position="310"/>
        <end position="450"/>
    </location>
</feature>
<dbReference type="Pfam" id="PF13735">
    <property type="entry name" value="tRNA_NucTran2_2"/>
    <property type="match status" value="1"/>
</dbReference>
<dbReference type="GO" id="GO:0004810">
    <property type="term" value="F:CCA tRNA nucleotidyltransferase activity"/>
    <property type="evidence" value="ECO:0007669"/>
    <property type="project" value="UniProtKB-EC"/>
</dbReference>
<keyword evidence="5" id="KW-0479">Metal-binding</keyword>
<evidence type="ECO:0000256" key="7">
    <source>
        <dbReference type="ARBA" id="ARBA00022842"/>
    </source>
</evidence>
<dbReference type="Proteomes" id="UP000009222">
    <property type="component" value="Chromosome"/>
</dbReference>
<name>F5Y8J3_LEAAZ</name>
<dbReference type="Pfam" id="PF12627">
    <property type="entry name" value="PolyA_pol_RNAbd"/>
    <property type="match status" value="1"/>
</dbReference>
<dbReference type="SUPFAM" id="SSF81301">
    <property type="entry name" value="Nucleotidyltransferase"/>
    <property type="match status" value="1"/>
</dbReference>
<keyword evidence="14" id="KW-1185">Reference proteome</keyword>
<evidence type="ECO:0000256" key="2">
    <source>
        <dbReference type="ARBA" id="ARBA00022679"/>
    </source>
</evidence>
<feature type="domain" description="tRNA nucleotidyltransferase/poly(A) polymerase RNA and SrmB- binding" evidence="11">
    <location>
        <begin position="180"/>
        <end position="241"/>
    </location>
</feature>
<evidence type="ECO:0000259" key="11">
    <source>
        <dbReference type="Pfam" id="PF12627"/>
    </source>
</evidence>
<dbReference type="RefSeq" id="WP_015712242.1">
    <property type="nucleotide sequence ID" value="NC_015577.1"/>
</dbReference>
<dbReference type="InterPro" id="IPR032810">
    <property type="entry name" value="CCA-adding_enz_C"/>
</dbReference>
<gene>
    <name evidence="13" type="ordered locus">TREAZ_3326</name>
</gene>
<reference evidence="13 14" key="2">
    <citation type="journal article" date="2011" name="ISME J.">
        <title>RNA-seq reveals cooperative metabolic interactions between two termite-gut spirochete species in co-culture.</title>
        <authorList>
            <person name="Rosenthal A.Z."/>
            <person name="Matson E.G."/>
            <person name="Eldar A."/>
            <person name="Leadbetter J.R."/>
        </authorList>
    </citation>
    <scope>NUCLEOTIDE SEQUENCE [LARGE SCALE GENOMIC DNA]</scope>
    <source>
        <strain evidence="14">ATCC BAA-888 / DSM 13862 / ZAS-9</strain>
    </source>
</reference>
<comment type="cofactor">
    <cofactor evidence="1">
        <name>Mg(2+)</name>
        <dbReference type="ChEBI" id="CHEBI:18420"/>
    </cofactor>
</comment>
<dbReference type="PANTHER" id="PTHR46173">
    <property type="entry name" value="CCA TRNA NUCLEOTIDYLTRANSFERASE 1, MITOCHONDRIAL"/>
    <property type="match status" value="1"/>
</dbReference>
<protein>
    <submittedName>
        <fullName evidence="13">tRNA adenylyltransferase</fullName>
        <ecNumber evidence="13">2.7.7.72</ecNumber>
    </submittedName>
</protein>
<dbReference type="InterPro" id="IPR043519">
    <property type="entry name" value="NT_sf"/>
</dbReference>
<dbReference type="Gene3D" id="1.10.3090.10">
    <property type="entry name" value="cca-adding enzyme, domain 2"/>
    <property type="match status" value="1"/>
</dbReference>
<evidence type="ECO:0000256" key="4">
    <source>
        <dbReference type="ARBA" id="ARBA00022695"/>
    </source>
</evidence>
<dbReference type="CDD" id="cd05398">
    <property type="entry name" value="NT_ClassII-CCAase"/>
    <property type="match status" value="1"/>
</dbReference>
<dbReference type="Gene3D" id="1.10.246.80">
    <property type="match status" value="1"/>
</dbReference>
<evidence type="ECO:0000256" key="6">
    <source>
        <dbReference type="ARBA" id="ARBA00022741"/>
    </source>
</evidence>
<dbReference type="CDD" id="cd00077">
    <property type="entry name" value="HDc"/>
    <property type="match status" value="1"/>
</dbReference>
<evidence type="ECO:0000313" key="14">
    <source>
        <dbReference type="Proteomes" id="UP000009222"/>
    </source>
</evidence>
<evidence type="ECO:0000256" key="5">
    <source>
        <dbReference type="ARBA" id="ARBA00022723"/>
    </source>
</evidence>
<dbReference type="InterPro" id="IPR050264">
    <property type="entry name" value="Bact_CCA-adding_enz_type3_sf"/>
</dbReference>
<sequence length="460" mass="51294">MNIHPVVKEISAIFSNQGKQVYLVGGAVRDLLRSRKAKDWDLATDALPDEVIAFFKEKSGPGGKPLGFVIPTGIKHGTVTVHFRGNEFEVTTFRADKGYSDGRRPDTVEFGVSIDEDLARRDFTMNAAAYKLPEGPLTDPFNGCADIKAKLIRSVGNPVERFAEDGLRPVRAMRFASQLGFQVDDAVLAAIPAALPLTAKVAPERMRDELDKIIMSPEPSAAFLLMEKTGLLELILPDLAACRGVDQKGFHRFDVLEHSLLACDFAARENAPREVRLAAIFHDLGKKTTRKLGDKGVWTFHQHEEESSRLAKEIMLNFRYPNAVMDKVCHLIEEHMFHYEDNWTDAAVRRFIIRAGEEDLPDLYALRRADAYGTAKTEPAPDFLLPLTRRVEKVLAGSRALSLKDLAVTGYDLKEAHVKPGKHMGIILNELLEAVIDDPSLNTREKLIQIAANINERYSV</sequence>
<comment type="similarity">
    <text evidence="9">Belongs to the tRNA nucleotidyltransferase/poly(A) polymerase family.</text>
</comment>
<keyword evidence="2 9" id="KW-0808">Transferase</keyword>
<keyword evidence="3" id="KW-0819">tRNA processing</keyword>
<dbReference type="SUPFAM" id="SSF81891">
    <property type="entry name" value="Poly A polymerase C-terminal region-like"/>
    <property type="match status" value="1"/>
</dbReference>
<dbReference type="InterPro" id="IPR032828">
    <property type="entry name" value="PolyA_RNA-bd"/>
</dbReference>
<dbReference type="EC" id="2.7.7.72" evidence="13"/>
<dbReference type="GO" id="GO:0000166">
    <property type="term" value="F:nucleotide binding"/>
    <property type="evidence" value="ECO:0007669"/>
    <property type="project" value="UniProtKB-KW"/>
</dbReference>